<protein>
    <recommendedName>
        <fullName evidence="3">DUF899 domain-containing protein</fullName>
    </recommendedName>
</protein>
<organism evidence="1 2">
    <name type="scientific">Wenxinia marina DSM 24838</name>
    <dbReference type="NCBI Taxonomy" id="1123501"/>
    <lineage>
        <taxon>Bacteria</taxon>
        <taxon>Pseudomonadati</taxon>
        <taxon>Pseudomonadota</taxon>
        <taxon>Alphaproteobacteria</taxon>
        <taxon>Rhodobacterales</taxon>
        <taxon>Roseobacteraceae</taxon>
        <taxon>Wenxinia</taxon>
    </lineage>
</organism>
<dbReference type="InterPro" id="IPR010296">
    <property type="entry name" value="DUF899_thioredox"/>
</dbReference>
<sequence>MPKDASLEPVEAMAARNPRRVPGESDAYRAARQALLAMEYAQRRMNEEVAEARRALPEGPQVRDYTFTGEAGEVRLSGLFGPHDTLIVYSYMFGPQRKAPCPMCTSLMTASAGRVRSVRKNAAIVFVARSPIERLVAAKRDFGMPDLPVVSDGSGDYTADWVGDRDADMPALNVFTRRDGVLRLFWSAEGGEADPGQDPRGAVEFDPLWAFLDITPRGRRPDWYPSLEELRA</sequence>
<comment type="caution">
    <text evidence="1">The sequence shown here is derived from an EMBL/GenBank/DDBJ whole genome shotgun (WGS) entry which is preliminary data.</text>
</comment>
<accession>A0A0D0P7R3</accession>
<dbReference type="EMBL" id="AONG01000022">
    <property type="protein sequence ID" value="KIQ67616.1"/>
    <property type="molecule type" value="Genomic_DNA"/>
</dbReference>
<dbReference type="Proteomes" id="UP000035100">
    <property type="component" value="Unassembled WGS sequence"/>
</dbReference>
<dbReference type="AlphaFoldDB" id="A0A0D0P7R3"/>
<dbReference type="STRING" id="1123501.Wenmar_04043"/>
<dbReference type="Pfam" id="PF05988">
    <property type="entry name" value="DUF899"/>
    <property type="match status" value="1"/>
</dbReference>
<evidence type="ECO:0000313" key="2">
    <source>
        <dbReference type="Proteomes" id="UP000035100"/>
    </source>
</evidence>
<dbReference type="RefSeq" id="WP_018302637.1">
    <property type="nucleotide sequence ID" value="NZ_KB902287.1"/>
</dbReference>
<evidence type="ECO:0008006" key="3">
    <source>
        <dbReference type="Google" id="ProtNLM"/>
    </source>
</evidence>
<gene>
    <name evidence="1" type="ORF">Wenmar_04043</name>
</gene>
<dbReference type="eggNOG" id="COG4312">
    <property type="taxonomic scope" value="Bacteria"/>
</dbReference>
<dbReference type="OrthoDB" id="7335590at2"/>
<dbReference type="SUPFAM" id="SSF52833">
    <property type="entry name" value="Thioredoxin-like"/>
    <property type="match status" value="1"/>
</dbReference>
<evidence type="ECO:0000313" key="1">
    <source>
        <dbReference type="EMBL" id="KIQ67616.1"/>
    </source>
</evidence>
<keyword evidence="2" id="KW-1185">Reference proteome</keyword>
<proteinExistence type="predicted"/>
<dbReference type="InterPro" id="IPR036249">
    <property type="entry name" value="Thioredoxin-like_sf"/>
</dbReference>
<name>A0A0D0P7R3_9RHOB</name>
<reference evidence="1 2" key="1">
    <citation type="submission" date="2013-01" db="EMBL/GenBank/DDBJ databases">
        <authorList>
            <person name="Fiebig A."/>
            <person name="Goeker M."/>
            <person name="Klenk H.-P.P."/>
        </authorList>
    </citation>
    <scope>NUCLEOTIDE SEQUENCE [LARGE SCALE GENOMIC DNA]</scope>
    <source>
        <strain evidence="1 2">DSM 24838</strain>
    </source>
</reference>
<dbReference type="PATRIC" id="fig|1123501.6.peg.4174"/>